<evidence type="ECO:0000313" key="2">
    <source>
        <dbReference type="EMBL" id="GAV03760.1"/>
    </source>
</evidence>
<gene>
    <name evidence="2" type="primary">RvY_14140-1</name>
    <name evidence="2" type="synonym">RvY_14140.1</name>
    <name evidence="2" type="ORF">RvY_14140</name>
</gene>
<keyword evidence="3" id="KW-1185">Reference proteome</keyword>
<comment type="caution">
    <text evidence="2">The sequence shown here is derived from an EMBL/GenBank/DDBJ whole genome shotgun (WGS) entry which is preliminary data.</text>
</comment>
<dbReference type="AlphaFoldDB" id="A0A1D1VQC7"/>
<evidence type="ECO:0000256" key="1">
    <source>
        <dbReference type="SAM" id="MobiDB-lite"/>
    </source>
</evidence>
<dbReference type="Proteomes" id="UP000186922">
    <property type="component" value="Unassembled WGS sequence"/>
</dbReference>
<dbReference type="EMBL" id="BDGG01000010">
    <property type="protein sequence ID" value="GAV03760.1"/>
    <property type="molecule type" value="Genomic_DNA"/>
</dbReference>
<proteinExistence type="predicted"/>
<evidence type="ECO:0000313" key="3">
    <source>
        <dbReference type="Proteomes" id="UP000186922"/>
    </source>
</evidence>
<accession>A0A1D1VQC7</accession>
<name>A0A1D1VQC7_RAMVA</name>
<organism evidence="2 3">
    <name type="scientific">Ramazzottius varieornatus</name>
    <name type="common">Water bear</name>
    <name type="synonym">Tardigrade</name>
    <dbReference type="NCBI Taxonomy" id="947166"/>
    <lineage>
        <taxon>Eukaryota</taxon>
        <taxon>Metazoa</taxon>
        <taxon>Ecdysozoa</taxon>
        <taxon>Tardigrada</taxon>
        <taxon>Eutardigrada</taxon>
        <taxon>Parachela</taxon>
        <taxon>Hypsibioidea</taxon>
        <taxon>Ramazzottiidae</taxon>
        <taxon>Ramazzottius</taxon>
    </lineage>
</organism>
<sequence length="78" mass="8238">MTKPTKNSQKRKSQTGPSSTKPKKQAINERRTQPGTTVDLTGPAENSPPSPSTTTASDTGVGESTVKKKKSGAERPKD</sequence>
<reference evidence="2 3" key="1">
    <citation type="journal article" date="2016" name="Nat. Commun.">
        <title>Extremotolerant tardigrade genome and improved radiotolerance of human cultured cells by tardigrade-unique protein.</title>
        <authorList>
            <person name="Hashimoto T."/>
            <person name="Horikawa D.D."/>
            <person name="Saito Y."/>
            <person name="Kuwahara H."/>
            <person name="Kozuka-Hata H."/>
            <person name="Shin-I T."/>
            <person name="Minakuchi Y."/>
            <person name="Ohishi K."/>
            <person name="Motoyama A."/>
            <person name="Aizu T."/>
            <person name="Enomoto A."/>
            <person name="Kondo K."/>
            <person name="Tanaka S."/>
            <person name="Hara Y."/>
            <person name="Koshikawa S."/>
            <person name="Sagara H."/>
            <person name="Miura T."/>
            <person name="Yokobori S."/>
            <person name="Miyagawa K."/>
            <person name="Suzuki Y."/>
            <person name="Kubo T."/>
            <person name="Oyama M."/>
            <person name="Kohara Y."/>
            <person name="Fujiyama A."/>
            <person name="Arakawa K."/>
            <person name="Katayama T."/>
            <person name="Toyoda A."/>
            <person name="Kunieda T."/>
        </authorList>
    </citation>
    <scope>NUCLEOTIDE SEQUENCE [LARGE SCALE GENOMIC DNA]</scope>
    <source>
        <strain evidence="2 3">YOKOZUNA-1</strain>
    </source>
</reference>
<feature type="region of interest" description="Disordered" evidence="1">
    <location>
        <begin position="1"/>
        <end position="78"/>
    </location>
</feature>
<protein>
    <submittedName>
        <fullName evidence="2">Uncharacterized protein</fullName>
    </submittedName>
</protein>